<dbReference type="PRINTS" id="PR00412">
    <property type="entry name" value="EPOXHYDRLASE"/>
</dbReference>
<accession>A0A1C6VJN6</accession>
<dbReference type="Pfam" id="PF00561">
    <property type="entry name" value="Abhydrolase_1"/>
    <property type="match status" value="1"/>
</dbReference>
<name>A0A1C6VJN6_9ACTN</name>
<keyword evidence="4" id="KW-1185">Reference proteome</keyword>
<dbReference type="Proteomes" id="UP000199696">
    <property type="component" value="Unassembled WGS sequence"/>
</dbReference>
<dbReference type="RefSeq" id="WP_091125291.1">
    <property type="nucleotide sequence ID" value="NZ_FMHY01000002.1"/>
</dbReference>
<dbReference type="OrthoDB" id="5495375at2"/>
<dbReference type="Gene3D" id="3.40.50.1820">
    <property type="entry name" value="alpha/beta hydrolase"/>
    <property type="match status" value="1"/>
</dbReference>
<protein>
    <submittedName>
        <fullName evidence="3">Pimeloyl-ACP methyl ester carboxylesterase</fullName>
    </submittedName>
</protein>
<feature type="domain" description="AB hydrolase-1" evidence="2">
    <location>
        <begin position="49"/>
        <end position="297"/>
    </location>
</feature>
<dbReference type="STRING" id="227316.GA0070604_5708"/>
<dbReference type="EMBL" id="FMHY01000002">
    <property type="protein sequence ID" value="SCL66511.1"/>
    <property type="molecule type" value="Genomic_DNA"/>
</dbReference>
<feature type="region of interest" description="Disordered" evidence="1">
    <location>
        <begin position="317"/>
        <end position="340"/>
    </location>
</feature>
<dbReference type="PANTHER" id="PTHR46438">
    <property type="entry name" value="ALPHA/BETA-HYDROLASES SUPERFAMILY PROTEIN"/>
    <property type="match status" value="1"/>
</dbReference>
<evidence type="ECO:0000259" key="2">
    <source>
        <dbReference type="Pfam" id="PF00561"/>
    </source>
</evidence>
<dbReference type="PRINTS" id="PR00111">
    <property type="entry name" value="ABHYDROLASE"/>
</dbReference>
<gene>
    <name evidence="3" type="ORF">GA0070604_5708</name>
</gene>
<dbReference type="GO" id="GO:0003824">
    <property type="term" value="F:catalytic activity"/>
    <property type="evidence" value="ECO:0007669"/>
    <property type="project" value="InterPro"/>
</dbReference>
<organism evidence="3 4">
    <name type="scientific">Micromonospora eburnea</name>
    <dbReference type="NCBI Taxonomy" id="227316"/>
    <lineage>
        <taxon>Bacteria</taxon>
        <taxon>Bacillati</taxon>
        <taxon>Actinomycetota</taxon>
        <taxon>Actinomycetes</taxon>
        <taxon>Micromonosporales</taxon>
        <taxon>Micromonosporaceae</taxon>
        <taxon>Micromonospora</taxon>
    </lineage>
</organism>
<proteinExistence type="predicted"/>
<dbReference type="SUPFAM" id="SSF53474">
    <property type="entry name" value="alpha/beta-Hydrolases"/>
    <property type="match status" value="1"/>
</dbReference>
<sequence>MKRAVLWPEHVLPASHLPPPWPGREVRLDGTVTYVRDTPATAPGAEPALYVHGLGGSSQNWTDLAGLLADRLAGQAIDLPGFGRSEPGRRYTVPAFADRVIRFVEHGGRGPVHLFGNSLGGAISVRVAALRPDLVRTLTLISPALPFLDFRRSVQGRMLPLLAIPRGEWLAARRLAQLAPEVMAQQVMEACIADLTRISEQRRREAIEETRVRYEATHYAAAYVRTFRGLVSSFLRSYLPGSGSLWRLAAAVRAPTLVVGGRLDRLVDVRVAPQAARVIPDSRLLMLDGVGHVAQLEVPRTVARAVLALLAEARDGVSSDTPEGLLDGAEDSALGRDMAG</sequence>
<dbReference type="InterPro" id="IPR029058">
    <property type="entry name" value="AB_hydrolase_fold"/>
</dbReference>
<evidence type="ECO:0000313" key="4">
    <source>
        <dbReference type="Proteomes" id="UP000199696"/>
    </source>
</evidence>
<dbReference type="InterPro" id="IPR000639">
    <property type="entry name" value="Epox_hydrolase-like"/>
</dbReference>
<evidence type="ECO:0000256" key="1">
    <source>
        <dbReference type="SAM" id="MobiDB-lite"/>
    </source>
</evidence>
<dbReference type="AlphaFoldDB" id="A0A1C6VJN6"/>
<dbReference type="InterPro" id="IPR000073">
    <property type="entry name" value="AB_hydrolase_1"/>
</dbReference>
<evidence type="ECO:0000313" key="3">
    <source>
        <dbReference type="EMBL" id="SCL66511.1"/>
    </source>
</evidence>
<reference evidence="4" key="1">
    <citation type="submission" date="2016-06" db="EMBL/GenBank/DDBJ databases">
        <authorList>
            <person name="Varghese N."/>
            <person name="Submissions Spin"/>
        </authorList>
    </citation>
    <scope>NUCLEOTIDE SEQUENCE [LARGE SCALE GENOMIC DNA]</scope>
    <source>
        <strain evidence="4">DSM 44814</strain>
    </source>
</reference>